<keyword evidence="7" id="KW-1185">Reference proteome</keyword>
<evidence type="ECO:0000259" key="5">
    <source>
        <dbReference type="Pfam" id="PF09084"/>
    </source>
</evidence>
<dbReference type="OrthoDB" id="5292144at2"/>
<evidence type="ECO:0000256" key="4">
    <source>
        <dbReference type="SAM" id="SignalP"/>
    </source>
</evidence>
<keyword evidence="3 4" id="KW-0732">Signal</keyword>
<dbReference type="GO" id="GO:0042597">
    <property type="term" value="C:periplasmic space"/>
    <property type="evidence" value="ECO:0007669"/>
    <property type="project" value="UniProtKB-SubCell"/>
</dbReference>
<feature type="chain" id="PRO_5001533161" evidence="4">
    <location>
        <begin position="33"/>
        <end position="335"/>
    </location>
</feature>
<dbReference type="Pfam" id="PF09084">
    <property type="entry name" value="NMT1"/>
    <property type="match status" value="1"/>
</dbReference>
<evidence type="ECO:0000313" key="7">
    <source>
        <dbReference type="Proteomes" id="UP000025241"/>
    </source>
</evidence>
<accession>A0A024HFY6</accession>
<dbReference type="Proteomes" id="UP000025241">
    <property type="component" value="Chromosome I"/>
</dbReference>
<dbReference type="EMBL" id="HG322950">
    <property type="protein sequence ID" value="CDF83524.1"/>
    <property type="molecule type" value="Genomic_DNA"/>
</dbReference>
<dbReference type="eggNOG" id="COG0715">
    <property type="taxonomic scope" value="Bacteria"/>
</dbReference>
<name>A0A024HFY6_PSEKB</name>
<organism evidence="6 7">
    <name type="scientific">Pseudomonas knackmussii (strain DSM 6978 / CCUG 54928 / LMG 23759 / B13)</name>
    <dbReference type="NCBI Taxonomy" id="1301098"/>
    <lineage>
        <taxon>Bacteria</taxon>
        <taxon>Pseudomonadati</taxon>
        <taxon>Pseudomonadota</taxon>
        <taxon>Gammaproteobacteria</taxon>
        <taxon>Pseudomonadales</taxon>
        <taxon>Pseudomonadaceae</taxon>
        <taxon>Pseudomonas</taxon>
    </lineage>
</organism>
<comment type="subcellular location">
    <subcellularLocation>
        <location evidence="1">Periplasm</location>
    </subcellularLocation>
</comment>
<sequence length="335" mass="35137">MTQPLSLRSLRKTLLGACLATAAVVLPFTVQAAEKLKIGTVVWAGYAPFYVADKLNLYKAHGLSVQLQFFNDPALIPTAIAGGALDGGMLTYDQVVGGVAKGQAYKVVMPIDFSNGGDAIVADKSITSVDQFKGKKIGFNPLSPSDFLLAYALKSNGLTAKDIDPLNMTPEAIPGAMASGSLPIGVTYEPNVSQILGMPGSKFHVVYSSKQAPGLITDVLVFDAKTIAKRQAAIKAMIQGYVDGLAYMQSHPDESAEIIGKVLGVSAAEAKAQMSGVYNIPLAEMGKNFEKSDATSSFFGSGAVIAQLLKDNGQIAAIPDFAQTFDASFVQAMAK</sequence>
<dbReference type="SUPFAM" id="SSF53850">
    <property type="entry name" value="Periplasmic binding protein-like II"/>
    <property type="match status" value="1"/>
</dbReference>
<protein>
    <submittedName>
        <fullName evidence="6">Nitrate/sulfonate/bicarbonate ABC transporter periplasmic protein</fullName>
    </submittedName>
</protein>
<comment type="similarity">
    <text evidence="2">Belongs to the bacterial solute-binding protein SsuA/TauA family.</text>
</comment>
<dbReference type="InterPro" id="IPR015168">
    <property type="entry name" value="SsuA/THI5"/>
</dbReference>
<dbReference type="STRING" id="1301098.PKB_2177"/>
<dbReference type="Gene3D" id="3.40.190.10">
    <property type="entry name" value="Periplasmic binding protein-like II"/>
    <property type="match status" value="2"/>
</dbReference>
<reference evidence="6 7" key="1">
    <citation type="submission" date="2013-03" db="EMBL/GenBank/DDBJ databases">
        <authorList>
            <person name="Linke B."/>
        </authorList>
    </citation>
    <scope>NUCLEOTIDE SEQUENCE [LARGE SCALE GENOMIC DNA]</scope>
    <source>
        <strain evidence="6 7">B13</strain>
    </source>
</reference>
<dbReference type="KEGG" id="pkc:PKB_2177"/>
<dbReference type="PANTHER" id="PTHR30024">
    <property type="entry name" value="ALIPHATIC SULFONATES-BINDING PROTEIN-RELATED"/>
    <property type="match status" value="1"/>
</dbReference>
<dbReference type="HOGENOM" id="CLU_028871_3_2_6"/>
<evidence type="ECO:0000256" key="2">
    <source>
        <dbReference type="ARBA" id="ARBA00010742"/>
    </source>
</evidence>
<evidence type="ECO:0000256" key="1">
    <source>
        <dbReference type="ARBA" id="ARBA00004418"/>
    </source>
</evidence>
<evidence type="ECO:0000256" key="3">
    <source>
        <dbReference type="ARBA" id="ARBA00022729"/>
    </source>
</evidence>
<gene>
    <name evidence="6" type="ORF">PKB_2177</name>
</gene>
<proteinExistence type="inferred from homology"/>
<dbReference type="PANTHER" id="PTHR30024:SF47">
    <property type="entry name" value="TAURINE-BINDING PERIPLASMIC PROTEIN"/>
    <property type="match status" value="1"/>
</dbReference>
<evidence type="ECO:0000313" key="6">
    <source>
        <dbReference type="EMBL" id="CDF83524.1"/>
    </source>
</evidence>
<dbReference type="PATRIC" id="fig|1301098.3.peg.2169"/>
<dbReference type="CDD" id="cd13563">
    <property type="entry name" value="PBP2_SsuA_like_6"/>
    <property type="match status" value="1"/>
</dbReference>
<dbReference type="RefSeq" id="WP_043251574.1">
    <property type="nucleotide sequence ID" value="NZ_HG322950.1"/>
</dbReference>
<feature type="signal peptide" evidence="4">
    <location>
        <begin position="1"/>
        <end position="32"/>
    </location>
</feature>
<feature type="domain" description="SsuA/THI5-like" evidence="5">
    <location>
        <begin position="46"/>
        <end position="254"/>
    </location>
</feature>
<dbReference type="AlphaFoldDB" id="A0A024HFY6"/>
<reference evidence="6 7" key="2">
    <citation type="submission" date="2014-05" db="EMBL/GenBank/DDBJ databases">
        <title>Genome sequence of the 3-chlorobenzoate degrading bacterium Pseudomonas knackmussii B13 shows multiple evidence for horizontal gene transfer.</title>
        <authorList>
            <person name="Miyazaki R."/>
            <person name="Bertelli C."/>
            <person name="Falquet L."/>
            <person name="Robinson-Rechavi M."/>
            <person name="Gharib W."/>
            <person name="Roy S."/>
            <person name="Van der Meer J.R."/>
        </authorList>
    </citation>
    <scope>NUCLEOTIDE SEQUENCE [LARGE SCALE GENOMIC DNA]</scope>
    <source>
        <strain evidence="6 7">B13</strain>
    </source>
</reference>